<evidence type="ECO:0000313" key="3">
    <source>
        <dbReference type="Proteomes" id="UP000650524"/>
    </source>
</evidence>
<evidence type="ECO:0000256" key="1">
    <source>
        <dbReference type="SAM" id="Phobius"/>
    </source>
</evidence>
<dbReference type="EMBL" id="JACNJD010000238">
    <property type="protein sequence ID" value="MBC8177828.1"/>
    <property type="molecule type" value="Genomic_DNA"/>
</dbReference>
<reference evidence="2 3" key="1">
    <citation type="submission" date="2020-08" db="EMBL/GenBank/DDBJ databases">
        <title>Bridging the membrane lipid divide: bacteria of the FCB group superphylum have the potential to synthesize archaeal ether lipids.</title>
        <authorList>
            <person name="Villanueva L."/>
            <person name="Von Meijenfeldt F.A.B."/>
            <person name="Westbye A.B."/>
            <person name="Yadav S."/>
            <person name="Hopmans E.C."/>
            <person name="Dutilh B.E."/>
            <person name="Sinninghe Damste J.S."/>
        </authorList>
    </citation>
    <scope>NUCLEOTIDE SEQUENCE [LARGE SCALE GENOMIC DNA]</scope>
    <source>
        <strain evidence="2">NIOZ-UU27</strain>
    </source>
</reference>
<sequence>MIANKKEFFGGSLMLLAFIAVLIIIFSPVFKGQNGLEYLDALYNSISKGSAYYIPKVKKETGNFVGRSIEVTLSMADEKQANQTALLFKKGGASVMVAGDALRITGDLGKILENSLADANNMYHNNGKKISLKYGYNERQVLFNWWKALKAMDKDLKKQNKFKEAKVVSLIVKKAIEPSYNYYKIVPQKISDRFGIVIFSLVFYVIYTLWYGFAILFMFEGWGLRLEH</sequence>
<proteinExistence type="predicted"/>
<dbReference type="AlphaFoldDB" id="A0A8J6N122"/>
<accession>A0A8J6N122</accession>
<name>A0A8J6N122_9DELT</name>
<protein>
    <submittedName>
        <fullName evidence="2">Uncharacterized protein</fullName>
    </submittedName>
</protein>
<comment type="caution">
    <text evidence="2">The sequence shown here is derived from an EMBL/GenBank/DDBJ whole genome shotgun (WGS) entry which is preliminary data.</text>
</comment>
<organism evidence="2 3">
    <name type="scientific">Candidatus Desulfacyla euxinica</name>
    <dbReference type="NCBI Taxonomy" id="2841693"/>
    <lineage>
        <taxon>Bacteria</taxon>
        <taxon>Deltaproteobacteria</taxon>
        <taxon>Candidatus Desulfacyla</taxon>
    </lineage>
</organism>
<feature type="transmembrane region" description="Helical" evidence="1">
    <location>
        <begin position="194"/>
        <end position="219"/>
    </location>
</feature>
<keyword evidence="1" id="KW-0812">Transmembrane</keyword>
<keyword evidence="1" id="KW-0472">Membrane</keyword>
<dbReference type="Proteomes" id="UP000650524">
    <property type="component" value="Unassembled WGS sequence"/>
</dbReference>
<keyword evidence="1" id="KW-1133">Transmembrane helix</keyword>
<evidence type="ECO:0000313" key="2">
    <source>
        <dbReference type="EMBL" id="MBC8177828.1"/>
    </source>
</evidence>
<gene>
    <name evidence="2" type="ORF">H8E19_10525</name>
</gene>
<feature type="transmembrane region" description="Helical" evidence="1">
    <location>
        <begin position="12"/>
        <end position="30"/>
    </location>
</feature>